<keyword evidence="6 11" id="KW-1133">Transmembrane helix</keyword>
<evidence type="ECO:0000256" key="4">
    <source>
        <dbReference type="ARBA" id="ARBA00022475"/>
    </source>
</evidence>
<evidence type="ECO:0000313" key="13">
    <source>
        <dbReference type="Proteomes" id="UP000271708"/>
    </source>
</evidence>
<comment type="catalytic activity">
    <reaction evidence="11">
        <text>Na(+)(in) + 2 H(+)(out) = Na(+)(out) + 2 H(+)(in)</text>
        <dbReference type="Rhea" id="RHEA:29251"/>
        <dbReference type="ChEBI" id="CHEBI:15378"/>
        <dbReference type="ChEBI" id="CHEBI:29101"/>
    </reaction>
</comment>
<evidence type="ECO:0000256" key="5">
    <source>
        <dbReference type="ARBA" id="ARBA00022692"/>
    </source>
</evidence>
<feature type="transmembrane region" description="Helical" evidence="11">
    <location>
        <begin position="361"/>
        <end position="380"/>
    </location>
</feature>
<evidence type="ECO:0000256" key="10">
    <source>
        <dbReference type="ARBA" id="ARBA00023201"/>
    </source>
</evidence>
<feature type="transmembrane region" description="Helical" evidence="11">
    <location>
        <begin position="283"/>
        <end position="306"/>
    </location>
</feature>
<dbReference type="InterPro" id="IPR023171">
    <property type="entry name" value="Na/H_antiporter_dom_sf"/>
</dbReference>
<keyword evidence="3 11" id="KW-0050">Antiport</keyword>
<sequence length="422" mass="43648">MPGPLTDTPLRRMPHEMWRGVRASARSDAFGGSLLLVATLLALLLANTPAVDLYESVRDTTVGPAALHLDLTIGQWAADGLLAIFFFVVGLELKEELVAGSLRDPRRAAMPIAAAAGGVVVPALIYVAIARSSEGALQGWAIPTATDIAFAVAVLAVVGRFLPPALRIFLLTLAIVDDLIAITIIAVAYTQGLHLQWLLLALVPLALFGLLTQRGVRTWWLLLPLGVATWALVHASGIHATVAGVLLGFTVPAIASTRARVQTGTEDGEPVYDSLTAHLADQWGVFSTLVAVPVFAFFAAGVAVGGVEGLRSALGDPITLGIIVGLVLGKPVGIVGTSLLLSRLPSFALDPSLRWGDLVGAGFVAGVGFTVSLLVGELAFGASSVADEHVKIGVLLGSFTAAVIGGTILSVRSRRARTAGVG</sequence>
<dbReference type="HAMAP" id="MF_01844">
    <property type="entry name" value="NhaA"/>
    <property type="match status" value="1"/>
</dbReference>
<dbReference type="KEGG" id="jme:EEW87_000865"/>
<feature type="transmembrane region" description="Helical" evidence="11">
    <location>
        <begin position="392"/>
        <end position="411"/>
    </location>
</feature>
<dbReference type="RefSeq" id="WP_123092489.1">
    <property type="nucleotide sequence ID" value="NZ_CP044548.2"/>
</dbReference>
<name>A0A5P8FI61_9MICO</name>
<protein>
    <recommendedName>
        <fullName evidence="11">Na(+)/H(+) antiporter NhaA</fullName>
    </recommendedName>
    <alternativeName>
        <fullName evidence="11">Sodium/proton antiporter NhaA</fullName>
    </alternativeName>
</protein>
<keyword evidence="7 11" id="KW-0915">Sodium</keyword>
<evidence type="ECO:0000256" key="8">
    <source>
        <dbReference type="ARBA" id="ARBA00023065"/>
    </source>
</evidence>
<evidence type="ECO:0000256" key="6">
    <source>
        <dbReference type="ARBA" id="ARBA00022989"/>
    </source>
</evidence>
<feature type="transmembrane region" description="Helical" evidence="11">
    <location>
        <begin position="318"/>
        <end position="341"/>
    </location>
</feature>
<comment type="function">
    <text evidence="11">Na(+)/H(+) antiporter that extrudes sodium in exchange for external protons.</text>
</comment>
<comment type="subcellular location">
    <subcellularLocation>
        <location evidence="1">Cell inner membrane</location>
        <topology evidence="1">Multi-pass membrane protein</topology>
    </subcellularLocation>
    <subcellularLocation>
        <location evidence="11">Cell membrane</location>
        <topology evidence="11">Multi-pass membrane protein</topology>
    </subcellularLocation>
</comment>
<dbReference type="NCBIfam" id="TIGR00773">
    <property type="entry name" value="NhaA"/>
    <property type="match status" value="1"/>
</dbReference>
<feature type="transmembrane region" description="Helical" evidence="11">
    <location>
        <begin position="74"/>
        <end position="91"/>
    </location>
</feature>
<keyword evidence="10 11" id="KW-0739">Sodium transport</keyword>
<evidence type="ECO:0000256" key="1">
    <source>
        <dbReference type="ARBA" id="ARBA00004429"/>
    </source>
</evidence>
<accession>A0A5P8FI61</accession>
<dbReference type="GO" id="GO:0005886">
    <property type="term" value="C:plasma membrane"/>
    <property type="evidence" value="ECO:0007669"/>
    <property type="project" value="UniProtKB-SubCell"/>
</dbReference>
<dbReference type="AlphaFoldDB" id="A0A5P8FI61"/>
<dbReference type="GO" id="GO:0015385">
    <property type="term" value="F:sodium:proton antiporter activity"/>
    <property type="evidence" value="ECO:0007669"/>
    <property type="project" value="UniProtKB-UniRule"/>
</dbReference>
<evidence type="ECO:0000256" key="9">
    <source>
        <dbReference type="ARBA" id="ARBA00023136"/>
    </source>
</evidence>
<evidence type="ECO:0000256" key="2">
    <source>
        <dbReference type="ARBA" id="ARBA00022448"/>
    </source>
</evidence>
<dbReference type="Pfam" id="PF06965">
    <property type="entry name" value="Na_H_antiport_1"/>
    <property type="match status" value="1"/>
</dbReference>
<organism evidence="12 13">
    <name type="scientific">Janibacter melonis</name>
    <dbReference type="NCBI Taxonomy" id="262209"/>
    <lineage>
        <taxon>Bacteria</taxon>
        <taxon>Bacillati</taxon>
        <taxon>Actinomycetota</taxon>
        <taxon>Actinomycetes</taxon>
        <taxon>Micrococcales</taxon>
        <taxon>Intrasporangiaceae</taxon>
        <taxon>Janibacter</taxon>
    </lineage>
</organism>
<comment type="similarity">
    <text evidence="11">Belongs to the NhaA Na(+)/H(+) (TC 2.A.33) antiporter family.</text>
</comment>
<evidence type="ECO:0000256" key="3">
    <source>
        <dbReference type="ARBA" id="ARBA00022449"/>
    </source>
</evidence>
<keyword evidence="4 11" id="KW-1003">Cell membrane</keyword>
<dbReference type="GeneID" id="59162981"/>
<dbReference type="PANTHER" id="PTHR30341">
    <property type="entry name" value="SODIUM ION/PROTON ANTIPORTER NHAA-RELATED"/>
    <property type="match status" value="1"/>
</dbReference>
<dbReference type="Proteomes" id="UP000271708">
    <property type="component" value="Chromosome"/>
</dbReference>
<keyword evidence="5 11" id="KW-0812">Transmembrane</keyword>
<feature type="transmembrane region" description="Helical" evidence="11">
    <location>
        <begin position="219"/>
        <end position="242"/>
    </location>
</feature>
<keyword evidence="8 11" id="KW-0406">Ion transport</keyword>
<evidence type="ECO:0000256" key="7">
    <source>
        <dbReference type="ARBA" id="ARBA00023053"/>
    </source>
</evidence>
<feature type="transmembrane region" description="Helical" evidence="11">
    <location>
        <begin position="141"/>
        <end position="162"/>
    </location>
</feature>
<feature type="transmembrane region" description="Helical" evidence="11">
    <location>
        <begin position="169"/>
        <end position="189"/>
    </location>
</feature>
<proteinExistence type="inferred from homology"/>
<keyword evidence="2 11" id="KW-0813">Transport</keyword>
<dbReference type="Gene3D" id="1.20.1530.10">
    <property type="entry name" value="Na+/H+ antiporter like domain"/>
    <property type="match status" value="1"/>
</dbReference>
<gene>
    <name evidence="11 12" type="primary">nhaA</name>
    <name evidence="12" type="ORF">EEW87_000865</name>
</gene>
<reference evidence="12 13" key="1">
    <citation type="submission" date="2019-09" db="EMBL/GenBank/DDBJ databases">
        <title>Complete Genome Sequence of Janibacter melonis M714 with both human health impact and industrial applications.</title>
        <authorList>
            <person name="Jin M."/>
            <person name="Zhao Q.R."/>
        </authorList>
    </citation>
    <scope>NUCLEOTIDE SEQUENCE [LARGE SCALE GENOMIC DNA]</scope>
    <source>
        <strain evidence="12 13">M714</strain>
    </source>
</reference>
<keyword evidence="9 11" id="KW-0472">Membrane</keyword>
<dbReference type="PANTHER" id="PTHR30341:SF0">
    <property type="entry name" value="NA(+)_H(+) ANTIPORTER NHAA"/>
    <property type="match status" value="1"/>
</dbReference>
<evidence type="ECO:0000256" key="11">
    <source>
        <dbReference type="HAMAP-Rule" id="MF_01844"/>
    </source>
</evidence>
<evidence type="ECO:0000313" key="12">
    <source>
        <dbReference type="EMBL" id="QFQ29195.1"/>
    </source>
</evidence>
<feature type="transmembrane region" description="Helical" evidence="11">
    <location>
        <begin position="112"/>
        <end position="129"/>
    </location>
</feature>
<dbReference type="EMBL" id="CP044548">
    <property type="protein sequence ID" value="QFQ29195.1"/>
    <property type="molecule type" value="Genomic_DNA"/>
</dbReference>
<feature type="transmembrane region" description="Helical" evidence="11">
    <location>
        <begin position="195"/>
        <end position="212"/>
    </location>
</feature>
<dbReference type="GO" id="GO:0006885">
    <property type="term" value="P:regulation of pH"/>
    <property type="evidence" value="ECO:0007669"/>
    <property type="project" value="UniProtKB-UniRule"/>
</dbReference>
<dbReference type="InterPro" id="IPR004670">
    <property type="entry name" value="NhaA"/>
</dbReference>
<dbReference type="OrthoDB" id="9808135at2"/>